<dbReference type="OrthoDB" id="186669at2157"/>
<evidence type="ECO:0000313" key="2">
    <source>
        <dbReference type="EMBL" id="SEU13975.1"/>
    </source>
</evidence>
<keyword evidence="3" id="KW-1185">Reference proteome</keyword>
<dbReference type="Proteomes" id="UP000199320">
    <property type="component" value="Unassembled WGS sequence"/>
</dbReference>
<gene>
    <name evidence="2" type="ORF">SAMN04488694_16213</name>
</gene>
<accession>A0A1I0JT58</accession>
<protein>
    <recommendedName>
        <fullName evidence="1">Halobacterial output domain-containing protein</fullName>
    </recommendedName>
</protein>
<dbReference type="EMBL" id="FOIC01000062">
    <property type="protein sequence ID" value="SEU13975.1"/>
    <property type="molecule type" value="Genomic_DNA"/>
</dbReference>
<name>A0A1I0JT58_9EURY</name>
<feature type="domain" description="Halobacterial output" evidence="1">
    <location>
        <begin position="1"/>
        <end position="42"/>
    </location>
</feature>
<evidence type="ECO:0000259" key="1">
    <source>
        <dbReference type="Pfam" id="PF18545"/>
    </source>
</evidence>
<sequence>MYNCVDGMLKELFSTPPAPEAQMEVKFNYHRYRITVEQNGNAKFVKTG</sequence>
<proteinExistence type="predicted"/>
<dbReference type="STRING" id="392421.SAMN04488694_16213"/>
<dbReference type="AlphaFoldDB" id="A0A1I0JT58"/>
<dbReference type="InterPro" id="IPR040624">
    <property type="entry name" value="HalOD1"/>
</dbReference>
<organism evidence="2 3">
    <name type="scientific">Natrinema hispanicum</name>
    <dbReference type="NCBI Taxonomy" id="392421"/>
    <lineage>
        <taxon>Archaea</taxon>
        <taxon>Methanobacteriati</taxon>
        <taxon>Methanobacteriota</taxon>
        <taxon>Stenosarchaea group</taxon>
        <taxon>Halobacteria</taxon>
        <taxon>Halobacteriales</taxon>
        <taxon>Natrialbaceae</taxon>
        <taxon>Natrinema</taxon>
    </lineage>
</organism>
<dbReference type="Pfam" id="PF18545">
    <property type="entry name" value="HalOD1"/>
    <property type="match status" value="1"/>
</dbReference>
<evidence type="ECO:0000313" key="3">
    <source>
        <dbReference type="Proteomes" id="UP000199320"/>
    </source>
</evidence>
<reference evidence="3" key="1">
    <citation type="submission" date="2016-10" db="EMBL/GenBank/DDBJ databases">
        <authorList>
            <person name="Varghese N."/>
            <person name="Submissions S."/>
        </authorList>
    </citation>
    <scope>NUCLEOTIDE SEQUENCE [LARGE SCALE GENOMIC DNA]</scope>
    <source>
        <strain evidence="3">CDM_6</strain>
    </source>
</reference>